<feature type="region of interest" description="Disordered" evidence="1">
    <location>
        <begin position="198"/>
        <end position="220"/>
    </location>
</feature>
<evidence type="ECO:0000313" key="3">
    <source>
        <dbReference type="EMBL" id="GAA4712261.1"/>
    </source>
</evidence>
<keyword evidence="4" id="KW-1185">Reference proteome</keyword>
<evidence type="ECO:0000313" key="4">
    <source>
        <dbReference type="Proteomes" id="UP001500556"/>
    </source>
</evidence>
<dbReference type="SUPFAM" id="SSF52172">
    <property type="entry name" value="CheY-like"/>
    <property type="match status" value="1"/>
</dbReference>
<name>A0ABP8XRD0_9MICO</name>
<dbReference type="Pfam" id="PF03861">
    <property type="entry name" value="ANTAR"/>
    <property type="match status" value="1"/>
</dbReference>
<gene>
    <name evidence="3" type="ORF">GCM10025782_05450</name>
</gene>
<dbReference type="Gene3D" id="1.10.10.10">
    <property type="entry name" value="Winged helix-like DNA-binding domain superfamily/Winged helix DNA-binding domain"/>
    <property type="match status" value="1"/>
</dbReference>
<feature type="domain" description="ANTAR" evidence="2">
    <location>
        <begin position="114"/>
        <end position="175"/>
    </location>
</feature>
<evidence type="ECO:0000256" key="1">
    <source>
        <dbReference type="SAM" id="MobiDB-lite"/>
    </source>
</evidence>
<dbReference type="EMBL" id="BAABLO010000001">
    <property type="protein sequence ID" value="GAA4712261.1"/>
    <property type="molecule type" value="Genomic_DNA"/>
</dbReference>
<proteinExistence type="predicted"/>
<dbReference type="SUPFAM" id="SSF55785">
    <property type="entry name" value="PYP-like sensor domain (PAS domain)"/>
    <property type="match status" value="1"/>
</dbReference>
<dbReference type="InterPro" id="IPR013655">
    <property type="entry name" value="PAS_fold_3"/>
</dbReference>
<reference evidence="4" key="1">
    <citation type="journal article" date="2019" name="Int. J. Syst. Evol. Microbiol.">
        <title>The Global Catalogue of Microorganisms (GCM) 10K type strain sequencing project: providing services to taxonomists for standard genome sequencing and annotation.</title>
        <authorList>
            <consortium name="The Broad Institute Genomics Platform"/>
            <consortium name="The Broad Institute Genome Sequencing Center for Infectious Disease"/>
            <person name="Wu L."/>
            <person name="Ma J."/>
        </authorList>
    </citation>
    <scope>NUCLEOTIDE SEQUENCE [LARGE SCALE GENOMIC DNA]</scope>
    <source>
        <strain evidence="4">JCM 18961</strain>
    </source>
</reference>
<protein>
    <recommendedName>
        <fullName evidence="2">ANTAR domain-containing protein</fullName>
    </recommendedName>
</protein>
<sequence>MPLHAAAPEPGAAHFQYDVVADRWTWSPELRVLHGLPADGDPSTGLLLDHVVTEERDVVRSRLQRALSAPGAFSWTYRLAASAGSVRNVVVVGRSELDGGRVVRLQGFVVDITEAVRERTDAAVAAAAEHRATIEQAKGALMLGFGVEEDVAFELLRSHSNQHNVKLSTVAYRVVSGLTERGAPSEDPVRSLLDTLLSADAATAPRPSDGAEGFEDAPAG</sequence>
<accession>A0ABP8XRD0</accession>
<dbReference type="InterPro" id="IPR035965">
    <property type="entry name" value="PAS-like_dom_sf"/>
</dbReference>
<comment type="caution">
    <text evidence="3">The sequence shown here is derived from an EMBL/GenBank/DDBJ whole genome shotgun (WGS) entry which is preliminary data.</text>
</comment>
<dbReference type="InterPro" id="IPR036388">
    <property type="entry name" value="WH-like_DNA-bd_sf"/>
</dbReference>
<dbReference type="SMART" id="SM01012">
    <property type="entry name" value="ANTAR"/>
    <property type="match status" value="1"/>
</dbReference>
<dbReference type="Proteomes" id="UP001500556">
    <property type="component" value="Unassembled WGS sequence"/>
</dbReference>
<organism evidence="3 4">
    <name type="scientific">Pedococcus ginsenosidimutans</name>
    <dbReference type="NCBI Taxonomy" id="490570"/>
    <lineage>
        <taxon>Bacteria</taxon>
        <taxon>Bacillati</taxon>
        <taxon>Actinomycetota</taxon>
        <taxon>Actinomycetes</taxon>
        <taxon>Micrococcales</taxon>
        <taxon>Intrasporangiaceae</taxon>
        <taxon>Pedococcus</taxon>
    </lineage>
</organism>
<dbReference type="Gene3D" id="3.30.450.20">
    <property type="entry name" value="PAS domain"/>
    <property type="match status" value="1"/>
</dbReference>
<dbReference type="InterPro" id="IPR005561">
    <property type="entry name" value="ANTAR"/>
</dbReference>
<dbReference type="PROSITE" id="PS50921">
    <property type="entry name" value="ANTAR"/>
    <property type="match status" value="1"/>
</dbReference>
<dbReference type="Pfam" id="PF08447">
    <property type="entry name" value="PAS_3"/>
    <property type="match status" value="1"/>
</dbReference>
<evidence type="ECO:0000259" key="2">
    <source>
        <dbReference type="PROSITE" id="PS50921"/>
    </source>
</evidence>
<dbReference type="RefSeq" id="WP_345500992.1">
    <property type="nucleotide sequence ID" value="NZ_BAABLO010000001.1"/>
</dbReference>
<dbReference type="InterPro" id="IPR011006">
    <property type="entry name" value="CheY-like_superfamily"/>
</dbReference>